<gene>
    <name evidence="2" type="ORF">MCOR_18167</name>
</gene>
<keyword evidence="3" id="KW-1185">Reference proteome</keyword>
<feature type="region of interest" description="Disordered" evidence="1">
    <location>
        <begin position="341"/>
        <end position="368"/>
    </location>
</feature>
<sequence>MATSMAKESEHSSDHFLMNSQPIINSPSMNINKRSNPDSPDNLPATQKQNTRQIKRRNSIGDLRDIEKKTPATRKNITDKVIEALTSPDVLNTIIPVLAEKISETLTPLIEEQVQKCIAAQVEPIKKSINEHEAKINDHTEKKCRQFIWINKIDTQLKENSRILDLWDSEVEALHKKAKDMDSRLESQEQYSRRTSLRFHNIQVPVDGHEKILHPVNTDDKILSICNSQLGLNLSVNDISRSHVIGKAKYGKCQVIVRFMSYRTRDMVYTNKKYLKHNEDGIFITENLTKFRTDLTKKLSQMKYNNQIHAYWTSDGRIFVKRAENSRKELINSFGDISDIERGITASPNQQRSDTDRSPEANEVNNSQ</sequence>
<evidence type="ECO:0000313" key="2">
    <source>
        <dbReference type="EMBL" id="CAC5382326.1"/>
    </source>
</evidence>
<protein>
    <submittedName>
        <fullName evidence="2">Uncharacterized protein</fullName>
    </submittedName>
</protein>
<feature type="compositionally biased region" description="Polar residues" evidence="1">
    <location>
        <begin position="18"/>
        <end position="52"/>
    </location>
</feature>
<evidence type="ECO:0000313" key="3">
    <source>
        <dbReference type="Proteomes" id="UP000507470"/>
    </source>
</evidence>
<accession>A0A6J8BFF0</accession>
<dbReference type="AlphaFoldDB" id="A0A6J8BFF0"/>
<reference evidence="2 3" key="1">
    <citation type="submission" date="2020-06" db="EMBL/GenBank/DDBJ databases">
        <authorList>
            <person name="Li R."/>
            <person name="Bekaert M."/>
        </authorList>
    </citation>
    <scope>NUCLEOTIDE SEQUENCE [LARGE SCALE GENOMIC DNA]</scope>
    <source>
        <strain evidence="3">wild</strain>
    </source>
</reference>
<dbReference type="EMBL" id="CACVKT020003198">
    <property type="protein sequence ID" value="CAC5382326.1"/>
    <property type="molecule type" value="Genomic_DNA"/>
</dbReference>
<name>A0A6J8BFF0_MYTCO</name>
<dbReference type="Proteomes" id="UP000507470">
    <property type="component" value="Unassembled WGS sequence"/>
</dbReference>
<proteinExistence type="predicted"/>
<organism evidence="2 3">
    <name type="scientific">Mytilus coruscus</name>
    <name type="common">Sea mussel</name>
    <dbReference type="NCBI Taxonomy" id="42192"/>
    <lineage>
        <taxon>Eukaryota</taxon>
        <taxon>Metazoa</taxon>
        <taxon>Spiralia</taxon>
        <taxon>Lophotrochozoa</taxon>
        <taxon>Mollusca</taxon>
        <taxon>Bivalvia</taxon>
        <taxon>Autobranchia</taxon>
        <taxon>Pteriomorphia</taxon>
        <taxon>Mytilida</taxon>
        <taxon>Mytiloidea</taxon>
        <taxon>Mytilidae</taxon>
        <taxon>Mytilinae</taxon>
        <taxon>Mytilus</taxon>
    </lineage>
</organism>
<dbReference type="OrthoDB" id="6079589at2759"/>
<evidence type="ECO:0000256" key="1">
    <source>
        <dbReference type="SAM" id="MobiDB-lite"/>
    </source>
</evidence>
<feature type="region of interest" description="Disordered" evidence="1">
    <location>
        <begin position="1"/>
        <end position="60"/>
    </location>
</feature>